<comment type="caution">
    <text evidence="2">The sequence shown here is derived from an EMBL/GenBank/DDBJ whole genome shotgun (WGS) entry which is preliminary data.</text>
</comment>
<dbReference type="EMBL" id="SHBL01000010">
    <property type="protein sequence ID" value="RZO24275.1"/>
    <property type="molecule type" value="Genomic_DNA"/>
</dbReference>
<dbReference type="InterPro" id="IPR003431">
    <property type="entry name" value="B-propeller_Phytase"/>
</dbReference>
<dbReference type="SUPFAM" id="SSF50956">
    <property type="entry name" value="Thermostable phytase (3-phytase)"/>
    <property type="match status" value="1"/>
</dbReference>
<dbReference type="GO" id="GO:0016158">
    <property type="term" value="F:inositol hexakisphosphate 3-phosphatase activity"/>
    <property type="evidence" value="ECO:0007669"/>
    <property type="project" value="InterPro"/>
</dbReference>
<dbReference type="AlphaFoldDB" id="A0A520MSS6"/>
<proteinExistence type="predicted"/>
<evidence type="ECO:0000313" key="2">
    <source>
        <dbReference type="EMBL" id="RZO24275.1"/>
    </source>
</evidence>
<evidence type="ECO:0000313" key="3">
    <source>
        <dbReference type="Proteomes" id="UP000320146"/>
    </source>
</evidence>
<dbReference type="Proteomes" id="UP000320146">
    <property type="component" value="Unassembled WGS sequence"/>
</dbReference>
<dbReference type="Gene3D" id="2.120.10.30">
    <property type="entry name" value="TolB, C-terminal domain"/>
    <property type="match status" value="1"/>
</dbReference>
<protein>
    <submittedName>
        <fullName evidence="2">Phytase</fullName>
    </submittedName>
</protein>
<organism evidence="2 3">
    <name type="scientific">SAR86 cluster bacterium</name>
    <dbReference type="NCBI Taxonomy" id="2030880"/>
    <lineage>
        <taxon>Bacteria</taxon>
        <taxon>Pseudomonadati</taxon>
        <taxon>Pseudomonadota</taxon>
        <taxon>Gammaproteobacteria</taxon>
        <taxon>SAR86 cluster</taxon>
    </lineage>
</organism>
<accession>A0A520MSS6</accession>
<reference evidence="2 3" key="1">
    <citation type="submission" date="2019-02" db="EMBL/GenBank/DDBJ databases">
        <title>Prokaryotic population dynamics and viral predation in marine succession experiment using metagenomics: the confinement effect.</title>
        <authorList>
            <person name="Haro-Moreno J.M."/>
            <person name="Rodriguez-Valera F."/>
            <person name="Lopez-Perez M."/>
        </authorList>
    </citation>
    <scope>NUCLEOTIDE SEQUENCE [LARGE SCALE GENOMIC DNA]</scope>
    <source>
        <strain evidence="2">MED-G166</strain>
    </source>
</reference>
<sequence>MTSMVTHFHLASDIVTKSVNLIIRASFLLALILSTEYLTASDLDYKYETKSVTSLGDAADDPAIWFNQSNPTESLIFGTDKRKGIHVYDIYGNELAFSKQGATNNVDLRVINKDVHVVVSNRTLSTLDYWIFPEENLFNYFKTNTSDPFSEDIMHHHLKANMNVYGVCMGIVDGKPYAALTEEEGPTIQLWDLISKQVINTLDITADEINVPKSGNEAEGCVFDDENKHLLISREGERGYLKAFKSDTLEMIKVVDSRDGNITGDPEGVAIYATSENDGYIILSSQGGNEFNLYDRQNLTFIEKFKINGVEDTDGLDVTNNQVKGIFPNGFLVVQDGRNLPSNQNFKIISMEEVLKKKLSHHGSTH</sequence>
<name>A0A520MSS6_9GAMM</name>
<evidence type="ECO:0000259" key="1">
    <source>
        <dbReference type="PROSITE" id="PS51662"/>
    </source>
</evidence>
<dbReference type="PROSITE" id="PS51662">
    <property type="entry name" value="BP_PHYTASE"/>
    <property type="match status" value="1"/>
</dbReference>
<feature type="domain" description="BPP" evidence="1">
    <location>
        <begin position="33"/>
        <end position="359"/>
    </location>
</feature>
<gene>
    <name evidence="2" type="ORF">EVA99_01895</name>
</gene>
<dbReference type="InterPro" id="IPR011042">
    <property type="entry name" value="6-blade_b-propeller_TolB-like"/>
</dbReference>
<dbReference type="Pfam" id="PF02333">
    <property type="entry name" value="Phytase"/>
    <property type="match status" value="1"/>
</dbReference>